<keyword evidence="1" id="KW-1133">Transmembrane helix</keyword>
<dbReference type="Proteomes" id="UP000188388">
    <property type="component" value="Unassembled WGS sequence"/>
</dbReference>
<evidence type="ECO:0000313" key="2">
    <source>
        <dbReference type="EMBL" id="SIT55908.1"/>
    </source>
</evidence>
<dbReference type="AlphaFoldDB" id="A0A1R3VAU3"/>
<name>A0A1R3VAU3_9HYPH</name>
<proteinExistence type="predicted"/>
<evidence type="ECO:0000256" key="1">
    <source>
        <dbReference type="SAM" id="Phobius"/>
    </source>
</evidence>
<reference evidence="3" key="1">
    <citation type="submission" date="2017-01" db="EMBL/GenBank/DDBJ databases">
        <authorList>
            <person name="Brunel B."/>
        </authorList>
    </citation>
    <scope>NUCLEOTIDE SEQUENCE [LARGE SCALE GENOMIC DNA]</scope>
</reference>
<keyword evidence="1" id="KW-0472">Membrane</keyword>
<dbReference type="EMBL" id="FTPD01000017">
    <property type="protein sequence ID" value="SIT55908.1"/>
    <property type="molecule type" value="Genomic_DNA"/>
</dbReference>
<organism evidence="2 3">
    <name type="scientific">Mesorhizobium prunaredense</name>
    <dbReference type="NCBI Taxonomy" id="1631249"/>
    <lineage>
        <taxon>Bacteria</taxon>
        <taxon>Pseudomonadati</taxon>
        <taxon>Pseudomonadota</taxon>
        <taxon>Alphaproteobacteria</taxon>
        <taxon>Hyphomicrobiales</taxon>
        <taxon>Phyllobacteriaceae</taxon>
        <taxon>Mesorhizobium</taxon>
    </lineage>
</organism>
<keyword evidence="3" id="KW-1185">Reference proteome</keyword>
<accession>A0A1R3VAU3</accession>
<dbReference type="STRING" id="1631249.BQ8794_240115"/>
<keyword evidence="1" id="KW-0812">Transmembrane</keyword>
<protein>
    <submittedName>
        <fullName evidence="2">Uncharacterized protein</fullName>
    </submittedName>
</protein>
<sequence>MDLTPASLTSVVSDWRRSRFTLEAKLLCHLIVVAQLLLHLGWLLLSGINEDRFPHTEVNPQWKNDDA</sequence>
<gene>
    <name evidence="2" type="ORF">BQ8794_240115</name>
</gene>
<feature type="transmembrane region" description="Helical" evidence="1">
    <location>
        <begin position="26"/>
        <end position="45"/>
    </location>
</feature>
<evidence type="ECO:0000313" key="3">
    <source>
        <dbReference type="Proteomes" id="UP000188388"/>
    </source>
</evidence>